<keyword evidence="1" id="KW-0812">Transmembrane</keyword>
<keyword evidence="4" id="KW-1185">Reference proteome</keyword>
<name>A0A0F0KN70_9MICO</name>
<protein>
    <submittedName>
        <fullName evidence="3">Colanic acid biosynthesis protein</fullName>
    </submittedName>
</protein>
<dbReference type="RefSeq" id="WP_045253850.1">
    <property type="nucleotide sequence ID" value="NZ_CP031425.1"/>
</dbReference>
<dbReference type="KEGG" id="mfol:DXT68_13280"/>
<proteinExistence type="predicted"/>
<dbReference type="InterPro" id="IPR007345">
    <property type="entry name" value="Polysacch_pyruvyl_Trfase"/>
</dbReference>
<sequence length="396" mass="43066">MAQPRRITVVNQHTNNYGDDAAGIALVERCFSELDATRVDVFYIWDGGRGGLPTDDERVHHHHLPVLAGTSDARPTLARAAARQMLMRRAAHAGLRGLVRAARESDFVLVSPAGSNIGIYKDWTYLLVLVALVLSGVRPIFFQNTIGKSNSRVFDRVARYVLRRSELFVRESASQRWLASEGLSAYLGVDTGLLLDIAAAESTEPVIAVVPTNLSSWHRDFKGDDDGVLWRDALAEGLATSAAESGLTVRIIPHLYGTQAEPAELQRFAEALRSRGCVAEIAPVATLSDYVAELGRATVVVSMRYHGLILSAGQGVPCVSLAYENKMVEAAAYLGQSDLSMHVRDTSTASLAGYISRALENRDAIGAASRERMSILEDIARGPLLAMRSELLRRQG</sequence>
<keyword evidence="1" id="KW-0472">Membrane</keyword>
<keyword evidence="1" id="KW-1133">Transmembrane helix</keyword>
<accession>A0A0F0KN70</accession>
<feature type="domain" description="Polysaccharide pyruvyl transferase" evidence="2">
    <location>
        <begin position="16"/>
        <end position="325"/>
    </location>
</feature>
<dbReference type="PANTHER" id="PTHR36836:SF1">
    <property type="entry name" value="COLANIC ACID BIOSYNTHESIS PROTEIN WCAK"/>
    <property type="match status" value="1"/>
</dbReference>
<reference evidence="3 4" key="1">
    <citation type="submission" date="2015-02" db="EMBL/GenBank/DDBJ databases">
        <title>Draft genome sequences of ten Microbacterium spp. with emphasis on heavy metal contaminated environments.</title>
        <authorList>
            <person name="Corretto E."/>
        </authorList>
    </citation>
    <scope>NUCLEOTIDE SEQUENCE [LARGE SCALE GENOMIC DNA]</scope>
    <source>
        <strain evidence="3 4">DSM 12966</strain>
    </source>
</reference>
<evidence type="ECO:0000259" key="2">
    <source>
        <dbReference type="Pfam" id="PF04230"/>
    </source>
</evidence>
<dbReference type="AlphaFoldDB" id="A0A0F0KN70"/>
<dbReference type="GeneID" id="94445370"/>
<evidence type="ECO:0000313" key="4">
    <source>
        <dbReference type="Proteomes" id="UP000033572"/>
    </source>
</evidence>
<gene>
    <name evidence="3" type="ORF">RN50_01460</name>
</gene>
<dbReference type="EMBL" id="JYIU01000039">
    <property type="protein sequence ID" value="KJL22342.1"/>
    <property type="molecule type" value="Genomic_DNA"/>
</dbReference>
<dbReference type="PANTHER" id="PTHR36836">
    <property type="entry name" value="COLANIC ACID BIOSYNTHESIS PROTEIN WCAK"/>
    <property type="match status" value="1"/>
</dbReference>
<dbReference type="Proteomes" id="UP000033572">
    <property type="component" value="Unassembled WGS sequence"/>
</dbReference>
<dbReference type="Pfam" id="PF04230">
    <property type="entry name" value="PS_pyruv_trans"/>
    <property type="match status" value="1"/>
</dbReference>
<evidence type="ECO:0000313" key="3">
    <source>
        <dbReference type="EMBL" id="KJL22342.1"/>
    </source>
</evidence>
<evidence type="ECO:0000256" key="1">
    <source>
        <dbReference type="SAM" id="Phobius"/>
    </source>
</evidence>
<feature type="transmembrane region" description="Helical" evidence="1">
    <location>
        <begin position="123"/>
        <end position="142"/>
    </location>
</feature>
<dbReference type="PATRIC" id="fig|104336.4.peg.1495"/>
<organism evidence="3 4">
    <name type="scientific">Microbacterium foliorum</name>
    <dbReference type="NCBI Taxonomy" id="104336"/>
    <lineage>
        <taxon>Bacteria</taxon>
        <taxon>Bacillati</taxon>
        <taxon>Actinomycetota</taxon>
        <taxon>Actinomycetes</taxon>
        <taxon>Micrococcales</taxon>
        <taxon>Microbacteriaceae</taxon>
        <taxon>Microbacterium</taxon>
    </lineage>
</organism>
<comment type="caution">
    <text evidence="3">The sequence shown here is derived from an EMBL/GenBank/DDBJ whole genome shotgun (WGS) entry which is preliminary data.</text>
</comment>